<dbReference type="InterPro" id="IPR029052">
    <property type="entry name" value="Metallo-depent_PP-like"/>
</dbReference>
<gene>
    <name evidence="8" type="ORF">SEPCBS119000_005979</name>
</gene>
<feature type="compositionally biased region" description="Basic and acidic residues" evidence="5">
    <location>
        <begin position="743"/>
        <end position="757"/>
    </location>
</feature>
<feature type="transmembrane region" description="Helical" evidence="6">
    <location>
        <begin position="893"/>
        <end position="915"/>
    </location>
</feature>
<protein>
    <recommendedName>
        <fullName evidence="7">Calcineurin-like phosphoesterase domain-containing protein</fullName>
    </recommendedName>
</protein>
<evidence type="ECO:0000313" key="8">
    <source>
        <dbReference type="EMBL" id="CAK7274065.1"/>
    </source>
</evidence>
<feature type="transmembrane region" description="Helical" evidence="6">
    <location>
        <begin position="582"/>
        <end position="602"/>
    </location>
</feature>
<dbReference type="Proteomes" id="UP001642502">
    <property type="component" value="Unassembled WGS sequence"/>
</dbReference>
<evidence type="ECO:0000313" key="9">
    <source>
        <dbReference type="Proteomes" id="UP001642502"/>
    </source>
</evidence>
<feature type="region of interest" description="Disordered" evidence="5">
    <location>
        <begin position="828"/>
        <end position="847"/>
    </location>
</feature>
<dbReference type="EMBL" id="CAWUON010000129">
    <property type="protein sequence ID" value="CAK7274065.1"/>
    <property type="molecule type" value="Genomic_DNA"/>
</dbReference>
<sequence length="920" mass="100602">MASPHSNGYRPNPGPPHGAPADRNFRFEPASHGGSSDDLGALTLNVLRLLWGHGVRRAVGATFSVGSLLLTGTRASTLLQDSQRRRPRPQPAAIVAAETLLRLVQHNLAPQRVFSVPHFLAAFWVLVMLWGERWNFHAKVARCHWDHWEKWPAGAEPHHLVFVADPQIIDAHSYPGRPWPINSLTMALTDNYMRRSYRELQEQLRPDTVMFLGDLFDGGREWRPASGTFQDPQWSNRPQQEQGYAKMWRKRYGENYWLQEYARFGEIFLDPWTLGGTDPGPGQRGRRIIASLPGNHDLGFGSEVQLSVRNRFESYFGEGNRVDVIGNHTFVSVDTVSLSADSSDRAGQSDVQPIFAPTEDFLKTVSWAKTRAVARELRFQQGAVEEGVLHRHRVEDLGSAVFDLAAQEKALGAGDALLADLPTILLTHVPLYRPAGTPCGPHREHWPPTKPPADKPDTPVFPDHRNAISLTRGYQYQNVLSESDSHKLIKSIGNVKHAFSGDDHDYCEVVHDAGLDHVREITVKSFSMAMGVPTPGFLMLSLYNPVDPKGQPLAMVGAPPGEVAPPTMQTHLCLLPNQLSTFARYGGMAVVSIVLLAIYAVLIQVLNLPVFAFDPLTHDGPSSFGSAVNMASSTALHMFNKAKVEDDEYGRFSSGGGGGGGGGAHSTDAVTTNSEKDASDSSGSVSFRAVPAAYSSYSRGQSYSHQPQVHMPQYAQSQSKGQRHSHRNGRGYATKSFLPANAYEERGGPKIQIARDTDDSDDSDDSASGNDFLHDDYMVGVDLGGSGSGSGSSRWQPAARRGVLGLGMSAVSRLEQFVRSLLRLHDHGSRRRRRGPAGSGSGGRSLGGLVRFGWGGGGGSSRSAGSSSSSSAAAARRRRHGGRTSQRQRLLQVAGWEFYAMAFRVAWMVLAYWAWLNYHG</sequence>
<dbReference type="PANTHER" id="PTHR13315:SF4">
    <property type="entry name" value="METALLOPHOSPHOESTERASE, ISOFORM E"/>
    <property type="match status" value="1"/>
</dbReference>
<reference evidence="8 9" key="1">
    <citation type="submission" date="2024-01" db="EMBL/GenBank/DDBJ databases">
        <authorList>
            <person name="Allen C."/>
            <person name="Tagirdzhanova G."/>
        </authorList>
    </citation>
    <scope>NUCLEOTIDE SEQUENCE [LARGE SCALE GENOMIC DNA]</scope>
    <source>
        <strain evidence="8 9">CBS 119000</strain>
    </source>
</reference>
<feature type="region of interest" description="Disordered" evidence="5">
    <location>
        <begin position="650"/>
        <end position="684"/>
    </location>
</feature>
<dbReference type="InterPro" id="IPR004843">
    <property type="entry name" value="Calcineurin-like_PHP"/>
</dbReference>
<feature type="domain" description="Calcineurin-like phosphoesterase" evidence="7">
    <location>
        <begin position="196"/>
        <end position="441"/>
    </location>
</feature>
<feature type="compositionally biased region" description="Gly residues" evidence="5">
    <location>
        <begin position="653"/>
        <end position="664"/>
    </location>
</feature>
<keyword evidence="3 6" id="KW-1133">Transmembrane helix</keyword>
<dbReference type="PANTHER" id="PTHR13315">
    <property type="entry name" value="METALLO PHOSPHOESTERASE RELATED"/>
    <property type="match status" value="1"/>
</dbReference>
<accession>A0ABP0E0I9</accession>
<evidence type="ECO:0000256" key="6">
    <source>
        <dbReference type="SAM" id="Phobius"/>
    </source>
</evidence>
<feature type="compositionally biased region" description="Polar residues" evidence="5">
    <location>
        <begin position="698"/>
        <end position="707"/>
    </location>
</feature>
<evidence type="ECO:0000256" key="1">
    <source>
        <dbReference type="ARBA" id="ARBA00004141"/>
    </source>
</evidence>
<evidence type="ECO:0000259" key="7">
    <source>
        <dbReference type="Pfam" id="PF00149"/>
    </source>
</evidence>
<dbReference type="SUPFAM" id="SSF56300">
    <property type="entry name" value="Metallo-dependent phosphatases"/>
    <property type="match status" value="1"/>
</dbReference>
<keyword evidence="4 6" id="KW-0472">Membrane</keyword>
<name>A0ABP0E0I9_9PEZI</name>
<keyword evidence="2 6" id="KW-0812">Transmembrane</keyword>
<dbReference type="Pfam" id="PF00149">
    <property type="entry name" value="Metallophos"/>
    <property type="match status" value="1"/>
</dbReference>
<evidence type="ECO:0000256" key="2">
    <source>
        <dbReference type="ARBA" id="ARBA00022692"/>
    </source>
</evidence>
<comment type="subcellular location">
    <subcellularLocation>
        <location evidence="1">Membrane</location>
        <topology evidence="1">Multi-pass membrane protein</topology>
    </subcellularLocation>
</comment>
<organism evidence="8 9">
    <name type="scientific">Sporothrix epigloea</name>
    <dbReference type="NCBI Taxonomy" id="1892477"/>
    <lineage>
        <taxon>Eukaryota</taxon>
        <taxon>Fungi</taxon>
        <taxon>Dikarya</taxon>
        <taxon>Ascomycota</taxon>
        <taxon>Pezizomycotina</taxon>
        <taxon>Sordariomycetes</taxon>
        <taxon>Sordariomycetidae</taxon>
        <taxon>Ophiostomatales</taxon>
        <taxon>Ophiostomataceae</taxon>
        <taxon>Sporothrix</taxon>
    </lineage>
</organism>
<evidence type="ECO:0000256" key="5">
    <source>
        <dbReference type="SAM" id="MobiDB-lite"/>
    </source>
</evidence>
<feature type="compositionally biased region" description="Gly residues" evidence="5">
    <location>
        <begin position="837"/>
        <end position="846"/>
    </location>
</feature>
<feature type="region of interest" description="Disordered" evidence="5">
    <location>
        <begin position="857"/>
        <end position="886"/>
    </location>
</feature>
<evidence type="ECO:0000256" key="3">
    <source>
        <dbReference type="ARBA" id="ARBA00022989"/>
    </source>
</evidence>
<feature type="compositionally biased region" description="Low complexity" evidence="5">
    <location>
        <begin position="861"/>
        <end position="874"/>
    </location>
</feature>
<feature type="region of interest" description="Disordered" evidence="5">
    <location>
        <begin position="1"/>
        <end position="34"/>
    </location>
</feature>
<comment type="caution">
    <text evidence="8">The sequence shown here is derived from an EMBL/GenBank/DDBJ whole genome shotgun (WGS) entry which is preliminary data.</text>
</comment>
<keyword evidence="9" id="KW-1185">Reference proteome</keyword>
<feature type="region of interest" description="Disordered" evidence="5">
    <location>
        <begin position="698"/>
        <end position="773"/>
    </location>
</feature>
<dbReference type="InterPro" id="IPR033308">
    <property type="entry name" value="PGAP5/Cdc1/Ted1"/>
</dbReference>
<proteinExistence type="predicted"/>
<evidence type="ECO:0000256" key="4">
    <source>
        <dbReference type="ARBA" id="ARBA00023136"/>
    </source>
</evidence>